<reference evidence="4 5" key="1">
    <citation type="journal article" date="2019" name="Mol. Ecol. Resour.">
        <title>Chromosome-level genome assembly of Triplophysa tibetana, a fish adapted to the harsh high-altitude environment of the Tibetan Plateau.</title>
        <authorList>
            <person name="Yang X."/>
            <person name="Liu H."/>
            <person name="Ma Z."/>
            <person name="Zou Y."/>
            <person name="Zou M."/>
            <person name="Mao Y."/>
            <person name="Li X."/>
            <person name="Wang H."/>
            <person name="Chen T."/>
            <person name="Wang W."/>
            <person name="Yang R."/>
        </authorList>
    </citation>
    <scope>NUCLEOTIDE SEQUENCE [LARGE SCALE GENOMIC DNA]</scope>
    <source>
        <strain evidence="4">TTIB1903HZAU</strain>
        <tissue evidence="4">Muscle</tissue>
    </source>
</reference>
<feature type="region of interest" description="Disordered" evidence="2">
    <location>
        <begin position="872"/>
        <end position="903"/>
    </location>
</feature>
<evidence type="ECO:0000259" key="3">
    <source>
        <dbReference type="SMART" id="SM00297"/>
    </source>
</evidence>
<feature type="domain" description="Bromo" evidence="3">
    <location>
        <begin position="92"/>
        <end position="197"/>
    </location>
</feature>
<feature type="compositionally biased region" description="Basic and acidic residues" evidence="2">
    <location>
        <begin position="620"/>
        <end position="641"/>
    </location>
</feature>
<sequence length="1744" mass="191431">MKSGHTCESVSHSACDMNLNHRLTLTSCTFKPQSECLEVSERLCKGSSDQSGLENFKLHCKTSEVHPDRVTVTAEDDSRSLGSSTVEDEDRLAPEIQQAHRIFQSFLSEKHKATTAPFWHLVCPGSHWDQASDGEMCFKKMEEKFVKGAYESITAFVADFRLMLENCYRSHGVHHWMSKQAQKLEVILEQKLTLLSRTLREKTTLAVTSGGRFGTEDEKAPAGSSSRRRSVPRNLAAITVGGSESILLQALRLEELQRAKEEKRRRELERKESEEVSTQELEDWECSLLSLAEPWSVHSTWELPAIGHFLCLAQTALNLPEIVFYELERCLLMPRSSSFLSKVMTSLLSPPHKRSTLQCRPALPYRKWEAELRRRVQGWYRSVGGAEDQVSRAEHLGLSHQFFWAVGETNPLEETPFHLLPFNRRVWLLKGLCDHVYETQKDVQDAVLGQPIHECRESVLGYDGRENAYIHFPHFCGADLRIYCQTPCLPMEFPLPSFHVKRSEEEPRSQGSEVKVNELRSVDGVKVENDSAAAEVKEEEERRYSSIRSQHTQDSGGVPQAEDLRDENESSDREMCFRVGDGCYEGKSPALASPQHLQEKPPCTECSEASTRRCSHWNHSRPEINRRKRDRSKDETPETRPAKRKKKSELNARKTITRKLKNERMKKRVQRAANRTKKHKLRKVSDSKTVKRRTGSSLLPLEPSSQLVCSSLDDLRRLISRCEDELDDLNSTKKRSGRWPHKRSTVKELHITLIRLLNELLPWEPKLVKAFQKNRARLKKECDDFRKHPEYENFMREEMDTADAEEDSLCAHTTGEVTTLNEDSEAAAHVNELVNYKSRYPDGWPDVIMSAHETGPFTRASKRRHGLLNEDLSALEKTDSRSSSSPSVETSDHMTNTQPSERCSVLSVPRLQGTHKPIQALLARSVGNKVTLINHPSAALMAQRAREENTTSAPVTPVQPSATCSLASRSHPVSTVTSQSTGPLVYTTAGGVGLLQQGGASVNMSTSHHRPEDKQVVILPSNLLSQSTERHNTTAGFTMRENKVPVQQVAPLKDTGDITTPVSPTLRAFPTTAGHTNTTEPKQELRTVCIRDSQSILVTTRGGNTGVVKVQTSEKNRSATLPHSSAFTISPQLQAFLVSKTSTSVPDSPSPTSSPPIKNFNWFSSSSVRTETSSVTCSDSSSGRRFMMSNVQTSVSKCVGNPPQEMPSDQSTHQKVFLLDPSSNITSSSAAGVTPGSRVMFVNHPSVANNSTLSVPKGVSNLSPPALNALKMIPNLKTSFGSSAAGPVMNMQSFSFPGLNSRMLSARKTEVSTKTTPVTSTAADKRHDSRSSDGVHKTAASADGKTFTFSTLGTGHMASSELLCVVKDPFTSPVLNILNNKSGFGSDSPSSFSGSLMSKHTTKLHVMSPPSSVPHITPVTSHQTSVQTGSSSTSCPPVITSSEVRSVQEKIVINTSAPLAPGTQLLINNTRFLVPPRGLATGTHVLLISSSCPSGGLGSVPPRGLNASVPSVVQGTKVSSQVTSGRVCQQTSPSHTLPAGVSSDPSLASVVRLPVFQTSDLTLHPSPSPSGASTSVVCSRSQGRLLSTTSALLQSPVISQNAPVMTRAPMRDTLTRMQNLPVATVPPIGCPVTPVATVPPSVNSVLMTPRQPIRGLQPGTLGKPIVSPQLTQSQSTSALHMTRGSFSKLLLNPDGAVRNIIQTSSDTHVTRKATTAQVNHPITRVTVADDPLRSQTQNPERLDH</sequence>
<dbReference type="InterPro" id="IPR036427">
    <property type="entry name" value="Bromodomain-like_sf"/>
</dbReference>
<dbReference type="Pfam" id="PF23450">
    <property type="entry name" value="KIAA2026_hel"/>
    <property type="match status" value="1"/>
</dbReference>
<dbReference type="InterPro" id="IPR040214">
    <property type="entry name" value="BRD10"/>
</dbReference>
<dbReference type="PANTHER" id="PTHR31095:SF3">
    <property type="entry name" value="RIKEN CDNA 9930021J03 GENE"/>
    <property type="match status" value="1"/>
</dbReference>
<dbReference type="EMBL" id="SOYY01000006">
    <property type="protein sequence ID" value="KAA0719664.1"/>
    <property type="molecule type" value="Genomic_DNA"/>
</dbReference>
<protein>
    <recommendedName>
        <fullName evidence="3">Bromo domain-containing protein</fullName>
    </recommendedName>
</protein>
<feature type="compositionally biased region" description="Basic and acidic residues" evidence="2">
    <location>
        <begin position="1323"/>
        <end position="1336"/>
    </location>
</feature>
<evidence type="ECO:0000256" key="2">
    <source>
        <dbReference type="SAM" id="MobiDB-lite"/>
    </source>
</evidence>
<keyword evidence="1" id="KW-0103">Bromodomain</keyword>
<evidence type="ECO:0000313" key="4">
    <source>
        <dbReference type="EMBL" id="KAA0719664.1"/>
    </source>
</evidence>
<gene>
    <name evidence="4" type="ORF">E1301_Tti022542</name>
</gene>
<feature type="region of interest" description="Disordered" evidence="2">
    <location>
        <begin position="1308"/>
        <end position="1340"/>
    </location>
</feature>
<feature type="region of interest" description="Disordered" evidence="2">
    <location>
        <begin position="526"/>
        <end position="572"/>
    </location>
</feature>
<feature type="region of interest" description="Disordered" evidence="2">
    <location>
        <begin position="210"/>
        <end position="230"/>
    </location>
</feature>
<evidence type="ECO:0000256" key="1">
    <source>
        <dbReference type="ARBA" id="ARBA00023117"/>
    </source>
</evidence>
<dbReference type="Pfam" id="PF00439">
    <property type="entry name" value="Bromodomain"/>
    <property type="match status" value="1"/>
</dbReference>
<feature type="compositionally biased region" description="Polar residues" evidence="2">
    <location>
        <begin position="1312"/>
        <end position="1322"/>
    </location>
</feature>
<dbReference type="CDD" id="cd04369">
    <property type="entry name" value="Bromodomain"/>
    <property type="match status" value="1"/>
</dbReference>
<dbReference type="Proteomes" id="UP000324632">
    <property type="component" value="Chromosome 6"/>
</dbReference>
<comment type="caution">
    <text evidence="4">The sequence shown here is derived from an EMBL/GenBank/DDBJ whole genome shotgun (WGS) entry which is preliminary data.</text>
</comment>
<dbReference type="InterPro" id="IPR001487">
    <property type="entry name" value="Bromodomain"/>
</dbReference>
<feature type="region of interest" description="Disordered" evidence="2">
    <location>
        <begin position="1054"/>
        <end position="1082"/>
    </location>
</feature>
<feature type="region of interest" description="Disordered" evidence="2">
    <location>
        <begin position="950"/>
        <end position="980"/>
    </location>
</feature>
<evidence type="ECO:0000313" key="5">
    <source>
        <dbReference type="Proteomes" id="UP000324632"/>
    </source>
</evidence>
<feature type="compositionally biased region" description="Low complexity" evidence="2">
    <location>
        <begin position="1419"/>
        <end position="1434"/>
    </location>
</feature>
<feature type="compositionally biased region" description="Basic and acidic residues" evidence="2">
    <location>
        <begin position="526"/>
        <end position="544"/>
    </location>
</feature>
<feature type="region of interest" description="Disordered" evidence="2">
    <location>
        <begin position="1405"/>
        <end position="1438"/>
    </location>
</feature>
<accession>A0A5A9PB48</accession>
<feature type="region of interest" description="Disordered" evidence="2">
    <location>
        <begin position="590"/>
        <end position="698"/>
    </location>
</feature>
<dbReference type="InterPro" id="IPR056522">
    <property type="entry name" value="KIAA2026_hel"/>
</dbReference>
<dbReference type="SUPFAM" id="SSF47370">
    <property type="entry name" value="Bromodomain"/>
    <property type="match status" value="1"/>
</dbReference>
<dbReference type="SMART" id="SM00297">
    <property type="entry name" value="BROMO"/>
    <property type="match status" value="1"/>
</dbReference>
<feature type="compositionally biased region" description="Basic residues" evidence="2">
    <location>
        <begin position="655"/>
        <end position="682"/>
    </location>
</feature>
<dbReference type="PANTHER" id="PTHR31095">
    <property type="entry name" value="RIKEN CDNA 9930021J03 GENE"/>
    <property type="match status" value="1"/>
</dbReference>
<name>A0A5A9PB48_9TELE</name>
<keyword evidence="5" id="KW-1185">Reference proteome</keyword>
<organism evidence="4 5">
    <name type="scientific">Triplophysa tibetana</name>
    <dbReference type="NCBI Taxonomy" id="1572043"/>
    <lineage>
        <taxon>Eukaryota</taxon>
        <taxon>Metazoa</taxon>
        <taxon>Chordata</taxon>
        <taxon>Craniata</taxon>
        <taxon>Vertebrata</taxon>
        <taxon>Euteleostomi</taxon>
        <taxon>Actinopterygii</taxon>
        <taxon>Neopterygii</taxon>
        <taxon>Teleostei</taxon>
        <taxon>Ostariophysi</taxon>
        <taxon>Cypriniformes</taxon>
        <taxon>Nemacheilidae</taxon>
        <taxon>Triplophysa</taxon>
    </lineage>
</organism>
<dbReference type="Gene3D" id="1.20.920.10">
    <property type="entry name" value="Bromodomain-like"/>
    <property type="match status" value="1"/>
</dbReference>
<proteinExistence type="predicted"/>